<protein>
    <submittedName>
        <fullName evidence="4">Ty3-gypsy retrotransposon protein</fullName>
    </submittedName>
</protein>
<proteinExistence type="predicted"/>
<dbReference type="AlphaFoldDB" id="A0A5D3BQG9"/>
<feature type="compositionally biased region" description="Polar residues" evidence="2">
    <location>
        <begin position="117"/>
        <end position="133"/>
    </location>
</feature>
<evidence type="ECO:0000256" key="2">
    <source>
        <dbReference type="SAM" id="MobiDB-lite"/>
    </source>
</evidence>
<feature type="coiled-coil region" evidence="1">
    <location>
        <begin position="50"/>
        <end position="77"/>
    </location>
</feature>
<evidence type="ECO:0000313" key="3">
    <source>
        <dbReference type="EMBL" id="KAA0064286.1"/>
    </source>
</evidence>
<feature type="region of interest" description="Disordered" evidence="2">
    <location>
        <begin position="94"/>
        <end position="133"/>
    </location>
</feature>
<keyword evidence="1" id="KW-0175">Coiled coil</keyword>
<sequence>MPPFKVAKNIWEQISKPSKGGIIIKENLVIDKHNLSSERSNEEVFHPNIMSVMVADVDTSEDRMAELEKKVNMLMTTVEERDFEIALLKNHIESRDTTESSHTHTAKDVNKGKAIMQESQPQNSTSIASLSIH</sequence>
<gene>
    <name evidence="4" type="ORF">E5676_scaffold264G00240</name>
    <name evidence="3" type="ORF">E6C27_scaffold548G002610</name>
</gene>
<dbReference type="Proteomes" id="UP000321947">
    <property type="component" value="Unassembled WGS sequence"/>
</dbReference>
<dbReference type="Proteomes" id="UP000321393">
    <property type="component" value="Unassembled WGS sequence"/>
</dbReference>
<evidence type="ECO:0000256" key="1">
    <source>
        <dbReference type="SAM" id="Coils"/>
    </source>
</evidence>
<dbReference type="EMBL" id="SSTE01001908">
    <property type="protein sequence ID" value="KAA0064286.1"/>
    <property type="molecule type" value="Genomic_DNA"/>
</dbReference>
<evidence type="ECO:0000313" key="6">
    <source>
        <dbReference type="Proteomes" id="UP000321947"/>
    </source>
</evidence>
<reference evidence="5 6" key="1">
    <citation type="submission" date="2019-08" db="EMBL/GenBank/DDBJ databases">
        <title>Draft genome sequences of two oriental melons (Cucumis melo L. var makuwa).</title>
        <authorList>
            <person name="Kwon S.-Y."/>
        </authorList>
    </citation>
    <scope>NUCLEOTIDE SEQUENCE [LARGE SCALE GENOMIC DNA]</scope>
    <source>
        <strain evidence="6">cv. Chang Bougi</strain>
        <strain evidence="5">cv. SW 3</strain>
        <tissue evidence="4">Leaf</tissue>
    </source>
</reference>
<name>A0A5D3BQG9_CUCMM</name>
<evidence type="ECO:0000313" key="4">
    <source>
        <dbReference type="EMBL" id="TYK01022.1"/>
    </source>
</evidence>
<accession>A0A5D3BQG9</accession>
<organism evidence="4 6">
    <name type="scientific">Cucumis melo var. makuwa</name>
    <name type="common">Oriental melon</name>
    <dbReference type="NCBI Taxonomy" id="1194695"/>
    <lineage>
        <taxon>Eukaryota</taxon>
        <taxon>Viridiplantae</taxon>
        <taxon>Streptophyta</taxon>
        <taxon>Embryophyta</taxon>
        <taxon>Tracheophyta</taxon>
        <taxon>Spermatophyta</taxon>
        <taxon>Magnoliopsida</taxon>
        <taxon>eudicotyledons</taxon>
        <taxon>Gunneridae</taxon>
        <taxon>Pentapetalae</taxon>
        <taxon>rosids</taxon>
        <taxon>fabids</taxon>
        <taxon>Cucurbitales</taxon>
        <taxon>Cucurbitaceae</taxon>
        <taxon>Benincaseae</taxon>
        <taxon>Cucumis</taxon>
    </lineage>
</organism>
<dbReference type="OrthoDB" id="1829565at2759"/>
<evidence type="ECO:0000313" key="5">
    <source>
        <dbReference type="Proteomes" id="UP000321393"/>
    </source>
</evidence>
<comment type="caution">
    <text evidence="4">The sequence shown here is derived from an EMBL/GenBank/DDBJ whole genome shotgun (WGS) entry which is preliminary data.</text>
</comment>
<dbReference type="EMBL" id="SSTD01016369">
    <property type="protein sequence ID" value="TYK01022.1"/>
    <property type="molecule type" value="Genomic_DNA"/>
</dbReference>
<feature type="compositionally biased region" description="Basic and acidic residues" evidence="2">
    <location>
        <begin position="94"/>
        <end position="111"/>
    </location>
</feature>